<name>A0AAW1P7R3_9CHLO</name>
<dbReference type="PANTHER" id="PTHR48178:SF1">
    <property type="entry name" value="PEROXISOME BIOGENESIS FACTOR 2"/>
    <property type="match status" value="1"/>
</dbReference>
<feature type="domain" description="Pex N-terminal" evidence="18">
    <location>
        <begin position="55"/>
        <end position="279"/>
    </location>
</feature>
<gene>
    <name evidence="19" type="ORF">WJX73_009687</name>
</gene>
<evidence type="ECO:0000256" key="16">
    <source>
        <dbReference type="ARBA" id="ARBA00034438"/>
    </source>
</evidence>
<evidence type="ECO:0000259" key="18">
    <source>
        <dbReference type="Pfam" id="PF04757"/>
    </source>
</evidence>
<evidence type="ECO:0000256" key="5">
    <source>
        <dbReference type="ARBA" id="ARBA00022679"/>
    </source>
</evidence>
<evidence type="ECO:0000256" key="7">
    <source>
        <dbReference type="ARBA" id="ARBA00022723"/>
    </source>
</evidence>
<evidence type="ECO:0000256" key="2">
    <source>
        <dbReference type="ARBA" id="ARBA00004906"/>
    </source>
</evidence>
<dbReference type="GO" id="GO:0005778">
    <property type="term" value="C:peroxisomal membrane"/>
    <property type="evidence" value="ECO:0007669"/>
    <property type="project" value="UniProtKB-SubCell"/>
</dbReference>
<comment type="subcellular location">
    <subcellularLocation>
        <location evidence="1">Peroxisome membrane</location>
        <topology evidence="1">Multi-pass membrane protein</topology>
    </subcellularLocation>
</comment>
<evidence type="ECO:0000256" key="8">
    <source>
        <dbReference type="ARBA" id="ARBA00022771"/>
    </source>
</evidence>
<organism evidence="19 20">
    <name type="scientific">Symbiochloris irregularis</name>
    <dbReference type="NCBI Taxonomy" id="706552"/>
    <lineage>
        <taxon>Eukaryota</taxon>
        <taxon>Viridiplantae</taxon>
        <taxon>Chlorophyta</taxon>
        <taxon>core chlorophytes</taxon>
        <taxon>Trebouxiophyceae</taxon>
        <taxon>Trebouxiales</taxon>
        <taxon>Trebouxiaceae</taxon>
        <taxon>Symbiochloris</taxon>
    </lineage>
</organism>
<evidence type="ECO:0000256" key="4">
    <source>
        <dbReference type="ARBA" id="ARBA00022448"/>
    </source>
</evidence>
<keyword evidence="14" id="KW-0576">Peroxisome</keyword>
<dbReference type="Proteomes" id="UP001465755">
    <property type="component" value="Unassembled WGS sequence"/>
</dbReference>
<dbReference type="PROSITE" id="PS00518">
    <property type="entry name" value="ZF_RING_1"/>
    <property type="match status" value="1"/>
</dbReference>
<evidence type="ECO:0000313" key="19">
    <source>
        <dbReference type="EMBL" id="KAK9804556.1"/>
    </source>
</evidence>
<evidence type="ECO:0000256" key="12">
    <source>
        <dbReference type="ARBA" id="ARBA00022989"/>
    </source>
</evidence>
<keyword evidence="5" id="KW-0808">Transferase</keyword>
<dbReference type="InterPro" id="IPR025654">
    <property type="entry name" value="PEX2/10"/>
</dbReference>
<evidence type="ECO:0000256" key="3">
    <source>
        <dbReference type="ARBA" id="ARBA00008704"/>
    </source>
</evidence>
<dbReference type="GO" id="GO:0016558">
    <property type="term" value="P:protein import into peroxisome matrix"/>
    <property type="evidence" value="ECO:0007669"/>
    <property type="project" value="InterPro"/>
</dbReference>
<evidence type="ECO:0000256" key="1">
    <source>
        <dbReference type="ARBA" id="ARBA00004585"/>
    </source>
</evidence>
<evidence type="ECO:0000256" key="11">
    <source>
        <dbReference type="ARBA" id="ARBA00022927"/>
    </source>
</evidence>
<keyword evidence="12" id="KW-1133">Transmembrane helix</keyword>
<keyword evidence="9" id="KW-0833">Ubl conjugation pathway</keyword>
<accession>A0AAW1P7R3</accession>
<comment type="similarity">
    <text evidence="3">Belongs to the pex2/pex10/pex12 family.</text>
</comment>
<dbReference type="Pfam" id="PF04757">
    <property type="entry name" value="Pex2_Pex12"/>
    <property type="match status" value="1"/>
</dbReference>
<evidence type="ECO:0000256" key="6">
    <source>
        <dbReference type="ARBA" id="ARBA00022692"/>
    </source>
</evidence>
<keyword evidence="4" id="KW-0813">Transport</keyword>
<dbReference type="InterPro" id="IPR006845">
    <property type="entry name" value="Pex_N"/>
</dbReference>
<evidence type="ECO:0000313" key="20">
    <source>
        <dbReference type="Proteomes" id="UP001465755"/>
    </source>
</evidence>
<keyword evidence="6" id="KW-0812">Transmembrane</keyword>
<dbReference type="AlphaFoldDB" id="A0AAW1P7R3"/>
<keyword evidence="8" id="KW-0863">Zinc-finger</keyword>
<evidence type="ECO:0000256" key="17">
    <source>
        <dbReference type="ARBA" id="ARBA00034523"/>
    </source>
</evidence>
<keyword evidence="10" id="KW-0862">Zinc</keyword>
<dbReference type="PANTHER" id="PTHR48178">
    <property type="entry name" value="PEROXISOME BIOGENESIS FACTOR 2"/>
    <property type="match status" value="1"/>
</dbReference>
<keyword evidence="11" id="KW-0653">Protein transport</keyword>
<evidence type="ECO:0000256" key="9">
    <source>
        <dbReference type="ARBA" id="ARBA00022786"/>
    </source>
</evidence>
<keyword evidence="7" id="KW-0479">Metal-binding</keyword>
<dbReference type="InterPro" id="IPR017907">
    <property type="entry name" value="Znf_RING_CS"/>
</dbReference>
<evidence type="ECO:0000256" key="13">
    <source>
        <dbReference type="ARBA" id="ARBA00023136"/>
    </source>
</evidence>
<evidence type="ECO:0000256" key="15">
    <source>
        <dbReference type="ARBA" id="ARBA00032511"/>
    </source>
</evidence>
<proteinExistence type="inferred from homology"/>
<sequence>MEGAGGFLPVTPPAEQWQVEWTRALPELDALTRARKKPLEAVIMRASQLDASRLDSELTAMLKEQFMTAFSLFQQRVVSAFQPELTLLLDFLIFRYSVWAGKPTPGTALMNLRYRNEASLQGGKSAALADPTSAHAPMQQAGGRTGVEGPGLGRTQTLLYGMGMVLVRYIWTRADLLASKYQWGEQVDGPAWAAVLWKGMRWTETAFKLGSLLNFFVFLQQGRYRSLLERVLSIRLVYTRASMARALSFEYLNRQLVWHELSELLLFALPLLNIQAIKRLVSQCLPPRTLSRRPATVAASDAPGAGVESERSASAQGLQAASVQPCSFCNTAEVALPYSALPCQHRYCYFCLRSQTSAADVHVFNVCGQLGILLGRTASLNVVLQPLYELQA</sequence>
<protein>
    <recommendedName>
        <fullName evidence="17">RING-type E3 ubiquitin transferase (cysteine targeting)</fullName>
        <ecNumber evidence="17">2.3.2.36</ecNumber>
    </recommendedName>
    <alternativeName>
        <fullName evidence="15">Peroxin-2</fullName>
    </alternativeName>
</protein>
<dbReference type="EC" id="2.3.2.36" evidence="17"/>
<comment type="caution">
    <text evidence="19">The sequence shown here is derived from an EMBL/GenBank/DDBJ whole genome shotgun (WGS) entry which is preliminary data.</text>
</comment>
<evidence type="ECO:0000256" key="10">
    <source>
        <dbReference type="ARBA" id="ARBA00022833"/>
    </source>
</evidence>
<evidence type="ECO:0000256" key="14">
    <source>
        <dbReference type="ARBA" id="ARBA00023140"/>
    </source>
</evidence>
<comment type="catalytic activity">
    <reaction evidence="16">
        <text>[E2 ubiquitin-conjugating enzyme]-S-ubiquitinyl-L-cysteine + [acceptor protein]-L-cysteine = [E2 ubiquitin-conjugating enzyme]-L-cysteine + [acceptor protein]-S-ubiquitinyl-L-cysteine.</text>
        <dbReference type="EC" id="2.3.2.36"/>
    </reaction>
</comment>
<comment type="pathway">
    <text evidence="2">Protein modification; protein ubiquitination.</text>
</comment>
<keyword evidence="13" id="KW-0472">Membrane</keyword>
<dbReference type="EMBL" id="JALJOQ010000050">
    <property type="protein sequence ID" value="KAK9804556.1"/>
    <property type="molecule type" value="Genomic_DNA"/>
</dbReference>
<dbReference type="GO" id="GO:0008270">
    <property type="term" value="F:zinc ion binding"/>
    <property type="evidence" value="ECO:0007669"/>
    <property type="project" value="UniProtKB-KW"/>
</dbReference>
<keyword evidence="20" id="KW-1185">Reference proteome</keyword>
<dbReference type="GO" id="GO:0061630">
    <property type="term" value="F:ubiquitin protein ligase activity"/>
    <property type="evidence" value="ECO:0007669"/>
    <property type="project" value="UniProtKB-EC"/>
</dbReference>
<reference evidence="19 20" key="1">
    <citation type="journal article" date="2024" name="Nat. Commun.">
        <title>Phylogenomics reveals the evolutionary origins of lichenization in chlorophyte algae.</title>
        <authorList>
            <person name="Puginier C."/>
            <person name="Libourel C."/>
            <person name="Otte J."/>
            <person name="Skaloud P."/>
            <person name="Haon M."/>
            <person name="Grisel S."/>
            <person name="Petersen M."/>
            <person name="Berrin J.G."/>
            <person name="Delaux P.M."/>
            <person name="Dal Grande F."/>
            <person name="Keller J."/>
        </authorList>
    </citation>
    <scope>NUCLEOTIDE SEQUENCE [LARGE SCALE GENOMIC DNA]</scope>
    <source>
        <strain evidence="19 20">SAG 2036</strain>
    </source>
</reference>